<organism evidence="10 11">
    <name type="scientific">Pendulispora brunnea</name>
    <dbReference type="NCBI Taxonomy" id="2905690"/>
    <lineage>
        <taxon>Bacteria</taxon>
        <taxon>Pseudomonadati</taxon>
        <taxon>Myxococcota</taxon>
        <taxon>Myxococcia</taxon>
        <taxon>Myxococcales</taxon>
        <taxon>Sorangiineae</taxon>
        <taxon>Pendulisporaceae</taxon>
        <taxon>Pendulispora</taxon>
    </lineage>
</organism>
<feature type="transmembrane region" description="Helical" evidence="8">
    <location>
        <begin position="336"/>
        <end position="359"/>
    </location>
</feature>
<keyword evidence="4 10" id="KW-0808">Transferase</keyword>
<evidence type="ECO:0000313" key="10">
    <source>
        <dbReference type="EMBL" id="WXA91008.1"/>
    </source>
</evidence>
<evidence type="ECO:0000256" key="3">
    <source>
        <dbReference type="ARBA" id="ARBA00022676"/>
    </source>
</evidence>
<feature type="transmembrane region" description="Helical" evidence="8">
    <location>
        <begin position="64"/>
        <end position="82"/>
    </location>
</feature>
<evidence type="ECO:0000313" key="11">
    <source>
        <dbReference type="Proteomes" id="UP001379533"/>
    </source>
</evidence>
<dbReference type="Proteomes" id="UP001379533">
    <property type="component" value="Chromosome"/>
</dbReference>
<dbReference type="Pfam" id="PF13231">
    <property type="entry name" value="PMT_2"/>
    <property type="match status" value="1"/>
</dbReference>
<keyword evidence="5 8" id="KW-0812">Transmembrane</keyword>
<dbReference type="RefSeq" id="WP_394841628.1">
    <property type="nucleotide sequence ID" value="NZ_CP089982.1"/>
</dbReference>
<proteinExistence type="predicted"/>
<dbReference type="InterPro" id="IPR050297">
    <property type="entry name" value="LipidA_mod_glycosyltrf_83"/>
</dbReference>
<feature type="transmembrane region" description="Helical" evidence="8">
    <location>
        <begin position="94"/>
        <end position="113"/>
    </location>
</feature>
<keyword evidence="3 10" id="KW-0328">Glycosyltransferase</keyword>
<feature type="transmembrane region" description="Helical" evidence="8">
    <location>
        <begin position="209"/>
        <end position="232"/>
    </location>
</feature>
<evidence type="ECO:0000256" key="4">
    <source>
        <dbReference type="ARBA" id="ARBA00022679"/>
    </source>
</evidence>
<dbReference type="EMBL" id="CP089982">
    <property type="protein sequence ID" value="WXA91008.1"/>
    <property type="molecule type" value="Genomic_DNA"/>
</dbReference>
<evidence type="ECO:0000256" key="1">
    <source>
        <dbReference type="ARBA" id="ARBA00004651"/>
    </source>
</evidence>
<accession>A0ABZ2JWZ1</accession>
<dbReference type="PANTHER" id="PTHR33908:SF11">
    <property type="entry name" value="MEMBRANE PROTEIN"/>
    <property type="match status" value="1"/>
</dbReference>
<keyword evidence="7 8" id="KW-0472">Membrane</keyword>
<dbReference type="PANTHER" id="PTHR33908">
    <property type="entry name" value="MANNOSYLTRANSFERASE YKCB-RELATED"/>
    <property type="match status" value="1"/>
</dbReference>
<evidence type="ECO:0000256" key="8">
    <source>
        <dbReference type="SAM" id="Phobius"/>
    </source>
</evidence>
<feature type="domain" description="Glycosyltransferase RgtA/B/C/D-like" evidence="9">
    <location>
        <begin position="68"/>
        <end position="230"/>
    </location>
</feature>
<dbReference type="InterPro" id="IPR038731">
    <property type="entry name" value="RgtA/B/C-like"/>
</dbReference>
<feature type="transmembrane region" description="Helical" evidence="8">
    <location>
        <begin position="406"/>
        <end position="426"/>
    </location>
</feature>
<dbReference type="GO" id="GO:0016757">
    <property type="term" value="F:glycosyltransferase activity"/>
    <property type="evidence" value="ECO:0007669"/>
    <property type="project" value="UniProtKB-KW"/>
</dbReference>
<dbReference type="EC" id="2.4.-.-" evidence="10"/>
<gene>
    <name evidence="10" type="ORF">LZC95_31715</name>
</gene>
<keyword evidence="6 8" id="KW-1133">Transmembrane helix</keyword>
<evidence type="ECO:0000256" key="5">
    <source>
        <dbReference type="ARBA" id="ARBA00022692"/>
    </source>
</evidence>
<keyword evidence="11" id="KW-1185">Reference proteome</keyword>
<feature type="transmembrane region" description="Helical" evidence="8">
    <location>
        <begin position="133"/>
        <end position="158"/>
    </location>
</feature>
<feature type="transmembrane region" description="Helical" evidence="8">
    <location>
        <begin position="432"/>
        <end position="448"/>
    </location>
</feature>
<name>A0ABZ2JWZ1_9BACT</name>
<protein>
    <submittedName>
        <fullName evidence="10">Glycosyltransferase family 39 protein</fullName>
        <ecNumber evidence="10">2.4.-.-</ecNumber>
    </submittedName>
</protein>
<feature type="transmembrane region" description="Helical" evidence="8">
    <location>
        <begin position="371"/>
        <end position="394"/>
    </location>
</feature>
<evidence type="ECO:0000256" key="6">
    <source>
        <dbReference type="ARBA" id="ARBA00022989"/>
    </source>
</evidence>
<evidence type="ECO:0000259" key="9">
    <source>
        <dbReference type="Pfam" id="PF13231"/>
    </source>
</evidence>
<reference evidence="10 11" key="1">
    <citation type="submission" date="2021-12" db="EMBL/GenBank/DDBJ databases">
        <title>Discovery of the Pendulisporaceae a myxobacterial family with distinct sporulation behavior and unique specialized metabolism.</title>
        <authorList>
            <person name="Garcia R."/>
            <person name="Popoff A."/>
            <person name="Bader C.D."/>
            <person name="Loehr J."/>
            <person name="Walesch S."/>
            <person name="Walt C."/>
            <person name="Boldt J."/>
            <person name="Bunk B."/>
            <person name="Haeckl F.J.F.P.J."/>
            <person name="Gunesch A.P."/>
            <person name="Birkelbach J."/>
            <person name="Nuebel U."/>
            <person name="Pietschmann T."/>
            <person name="Bach T."/>
            <person name="Mueller R."/>
        </authorList>
    </citation>
    <scope>NUCLEOTIDE SEQUENCE [LARGE SCALE GENOMIC DNA]</scope>
    <source>
        <strain evidence="10 11">MSr12523</strain>
    </source>
</reference>
<comment type="subcellular location">
    <subcellularLocation>
        <location evidence="1">Cell membrane</location>
        <topology evidence="1">Multi-pass membrane protein</topology>
    </subcellularLocation>
</comment>
<evidence type="ECO:0000256" key="7">
    <source>
        <dbReference type="ARBA" id="ARBA00023136"/>
    </source>
</evidence>
<keyword evidence="2" id="KW-1003">Cell membrane</keyword>
<evidence type="ECO:0000256" key="2">
    <source>
        <dbReference type="ARBA" id="ARBA00022475"/>
    </source>
</evidence>
<feature type="transmembrane region" description="Helical" evidence="8">
    <location>
        <begin position="170"/>
        <end position="189"/>
    </location>
</feature>
<sequence>MKRPWHAALAASAVALGVRLAVVAWAWRIFPPSADGTYYHKLAVRLAEGHGYTWLWPDGAVTYAAHYPVGYPALMALGYALFGVHPVVAMVQNALLGAAMAWATHVLVEPIVSRGVHPRAPFLAALGVGLHPALVPYTAALMTEGTTTALLTVAAAFASRARGVSAPRRVVPWLLAAGITMGIATLVRPQSLVLAPALGVLALARSFSWRARAAAAGAVLGVTLLCCAPWTLRNCMHMHRCALVSVNAGWNMFIGEETRSGAWEEARFPEECSTVWDEAEKDVCLERVARRRIREAPAAWFAKMPRKLAVTLDYFGAAPWYLRTANASAFSERAKLALGTVETVVSRLLLVFALAALAFRPGPRRNLRRLTGLLGVALALSPVGWLAYLVLALLAAEAALAEPAGAVLFGWTAAVIAATAATHAVFFGAGRYGLVVVPFVTALAALNLRRVSRC</sequence>